<evidence type="ECO:0000313" key="1">
    <source>
        <dbReference type="EMBL" id="OGG45495.1"/>
    </source>
</evidence>
<dbReference type="Proteomes" id="UP000178606">
    <property type="component" value="Unassembled WGS sequence"/>
</dbReference>
<accession>A0A1F6C8L6</accession>
<organism evidence="1 2">
    <name type="scientific">Handelsmanbacteria sp. (strain RIFCSPLOWO2_12_FULL_64_10)</name>
    <dbReference type="NCBI Taxonomy" id="1817868"/>
    <lineage>
        <taxon>Bacteria</taxon>
        <taxon>Candidatus Handelsmaniibacteriota</taxon>
    </lineage>
</organism>
<dbReference type="EMBL" id="MFKF01000374">
    <property type="protein sequence ID" value="OGG45495.1"/>
    <property type="molecule type" value="Genomic_DNA"/>
</dbReference>
<dbReference type="Pfam" id="PF07369">
    <property type="entry name" value="DUF1488"/>
    <property type="match status" value="1"/>
</dbReference>
<name>A0A1F6C8L6_HANXR</name>
<dbReference type="InterPro" id="IPR009962">
    <property type="entry name" value="DUF1488"/>
</dbReference>
<comment type="caution">
    <text evidence="1">The sequence shown here is derived from an EMBL/GenBank/DDBJ whole genome shotgun (WGS) entry which is preliminary data.</text>
</comment>
<evidence type="ECO:0000313" key="2">
    <source>
        <dbReference type="Proteomes" id="UP000178606"/>
    </source>
</evidence>
<dbReference type="AlphaFoldDB" id="A0A1F6C8L6"/>
<proteinExistence type="predicted"/>
<sequence>MPKSSPAPRLTRNGVTFTVTVEFKDYKCLVPQDTLIKLCKSQDPQLDLIATYRAYEGKIRGVARRLIAAGVAGTPMRLESKYF</sequence>
<protein>
    <submittedName>
        <fullName evidence="1">Uncharacterized protein</fullName>
    </submittedName>
</protein>
<gene>
    <name evidence="1" type="ORF">A3F84_10440</name>
</gene>
<reference evidence="1 2" key="1">
    <citation type="journal article" date="2016" name="Nat. Commun.">
        <title>Thousands of microbial genomes shed light on interconnected biogeochemical processes in an aquifer system.</title>
        <authorList>
            <person name="Anantharaman K."/>
            <person name="Brown C.T."/>
            <person name="Hug L.A."/>
            <person name="Sharon I."/>
            <person name="Castelle C.J."/>
            <person name="Probst A.J."/>
            <person name="Thomas B.C."/>
            <person name="Singh A."/>
            <person name="Wilkins M.J."/>
            <person name="Karaoz U."/>
            <person name="Brodie E.L."/>
            <person name="Williams K.H."/>
            <person name="Hubbard S.S."/>
            <person name="Banfield J.F."/>
        </authorList>
    </citation>
    <scope>NUCLEOTIDE SEQUENCE [LARGE SCALE GENOMIC DNA]</scope>
    <source>
        <strain evidence="2">RIFCSPLOWO2_12_FULL_64_10</strain>
    </source>
</reference>